<gene>
    <name evidence="1" type="ORF">NCTC12120_03871</name>
</gene>
<dbReference type="Proteomes" id="UP000251197">
    <property type="component" value="Unassembled WGS sequence"/>
</dbReference>
<evidence type="ECO:0000313" key="2">
    <source>
        <dbReference type="Proteomes" id="UP000251197"/>
    </source>
</evidence>
<accession>A0A2X3IE25</accession>
<dbReference type="EMBL" id="UAVU01000004">
    <property type="protein sequence ID" value="SQC90732.1"/>
    <property type="molecule type" value="Genomic_DNA"/>
</dbReference>
<dbReference type="AlphaFoldDB" id="A0A2X3IE25"/>
<name>A0A2X3IE25_9ENTR</name>
<evidence type="ECO:0000313" key="1">
    <source>
        <dbReference type="EMBL" id="SQC90732.1"/>
    </source>
</evidence>
<sequence length="119" mass="13061">MSNTIVNPAMEIKFVRLYFSEGILGEGNKDYFFWWFRGNVLSCWHNEIPFTFGSFSYAATITVNVSGGITPSPRTAPAPGELIAAEAVNPPAITQTVGVVRDSFPTIALFRCSRQLNPA</sequence>
<reference evidence="1 2" key="1">
    <citation type="submission" date="2018-06" db="EMBL/GenBank/DDBJ databases">
        <authorList>
            <consortium name="Pathogen Informatics"/>
            <person name="Doyle S."/>
        </authorList>
    </citation>
    <scope>NUCLEOTIDE SEQUENCE [LARGE SCALE GENOMIC DNA]</scope>
    <source>
        <strain evidence="1 2">NCTC12120</strain>
    </source>
</reference>
<protein>
    <submittedName>
        <fullName evidence="1">Uncharacterized protein</fullName>
    </submittedName>
</protein>
<proteinExistence type="predicted"/>
<organism evidence="1 2">
    <name type="scientific">Cedecea neteri</name>
    <dbReference type="NCBI Taxonomy" id="158822"/>
    <lineage>
        <taxon>Bacteria</taxon>
        <taxon>Pseudomonadati</taxon>
        <taxon>Pseudomonadota</taxon>
        <taxon>Gammaproteobacteria</taxon>
        <taxon>Enterobacterales</taxon>
        <taxon>Enterobacteriaceae</taxon>
        <taxon>Cedecea</taxon>
    </lineage>
</organism>